<dbReference type="GO" id="GO:0080120">
    <property type="term" value="P:CAAX-box protein maturation"/>
    <property type="evidence" value="ECO:0007669"/>
    <property type="project" value="UniProtKB-ARBA"/>
</dbReference>
<feature type="domain" description="CAAX prenyl protease 2/Lysostaphin resistance protein A-like" evidence="2">
    <location>
        <begin position="121"/>
        <end position="210"/>
    </location>
</feature>
<keyword evidence="3" id="KW-0645">Protease</keyword>
<evidence type="ECO:0000259" key="2">
    <source>
        <dbReference type="Pfam" id="PF02517"/>
    </source>
</evidence>
<dbReference type="HOGENOM" id="CLU_108881_0_0_9"/>
<comment type="caution">
    <text evidence="3">The sequence shown here is derived from an EMBL/GenBank/DDBJ whole genome shotgun (WGS) entry which is preliminary data.</text>
</comment>
<dbReference type="EMBL" id="AYKQ01000007">
    <property type="protein sequence ID" value="EWH34379.1"/>
    <property type="molecule type" value="Genomic_DNA"/>
</dbReference>
<feature type="transmembrane region" description="Helical" evidence="1">
    <location>
        <begin position="49"/>
        <end position="66"/>
    </location>
</feature>
<feature type="transmembrane region" description="Helical" evidence="1">
    <location>
        <begin position="201"/>
        <end position="220"/>
    </location>
</feature>
<keyword evidence="1" id="KW-0812">Transmembrane</keyword>
<evidence type="ECO:0000313" key="4">
    <source>
        <dbReference type="Proteomes" id="UP000023555"/>
    </source>
</evidence>
<organism evidence="3 4">
    <name type="scientific">Lysinibacillus sphaericus CBAM5</name>
    <dbReference type="NCBI Taxonomy" id="1400869"/>
    <lineage>
        <taxon>Bacteria</taxon>
        <taxon>Bacillati</taxon>
        <taxon>Bacillota</taxon>
        <taxon>Bacilli</taxon>
        <taxon>Bacillales</taxon>
        <taxon>Bacillaceae</taxon>
        <taxon>Lysinibacillus</taxon>
    </lineage>
</organism>
<dbReference type="Pfam" id="PF02517">
    <property type="entry name" value="Rce1-like"/>
    <property type="match status" value="1"/>
</dbReference>
<sequence>MIWGFFFDKIKAWRSYMLTNSKQTILLLLSLLFVYGMLAFTFANQAVFWYMYAFTLLVCIAIAILAGSIEDQLPTWQFLLFGIGYGTITYGIIRFGYWLAPYINNNLVQSVHKFLTNYGPQNIWHYALLVFIVAIGEELFWRGYIQQQLKRFMRPSLAVLVTAVLCAISIALSGFILGVVAALVTSIIWGFLYEWRKSMPLVIVAHVVFVLLLFLVLPLTS</sequence>
<feature type="transmembrane region" description="Helical" evidence="1">
    <location>
        <begin position="24"/>
        <end position="43"/>
    </location>
</feature>
<protein>
    <submittedName>
        <fullName evidence="3">CAAX amino terminal protease</fullName>
    </submittedName>
</protein>
<dbReference type="GO" id="GO:0006508">
    <property type="term" value="P:proteolysis"/>
    <property type="evidence" value="ECO:0007669"/>
    <property type="project" value="UniProtKB-KW"/>
</dbReference>
<evidence type="ECO:0000256" key="1">
    <source>
        <dbReference type="SAM" id="Phobius"/>
    </source>
</evidence>
<keyword evidence="1" id="KW-0472">Membrane</keyword>
<dbReference type="Proteomes" id="UP000023555">
    <property type="component" value="Unassembled WGS sequence"/>
</dbReference>
<dbReference type="InterPro" id="IPR003675">
    <property type="entry name" value="Rce1/LyrA-like_dom"/>
</dbReference>
<proteinExistence type="predicted"/>
<accession>W7RUW1</accession>
<feature type="transmembrane region" description="Helical" evidence="1">
    <location>
        <begin position="123"/>
        <end position="145"/>
    </location>
</feature>
<feature type="transmembrane region" description="Helical" evidence="1">
    <location>
        <begin position="78"/>
        <end position="103"/>
    </location>
</feature>
<gene>
    <name evidence="3" type="ORF">P799_02215</name>
</gene>
<dbReference type="AlphaFoldDB" id="W7RUW1"/>
<evidence type="ECO:0000313" key="3">
    <source>
        <dbReference type="EMBL" id="EWH34379.1"/>
    </source>
</evidence>
<name>W7RUW1_LYSSH</name>
<dbReference type="GO" id="GO:0004175">
    <property type="term" value="F:endopeptidase activity"/>
    <property type="evidence" value="ECO:0007669"/>
    <property type="project" value="UniProtKB-ARBA"/>
</dbReference>
<keyword evidence="1" id="KW-1133">Transmembrane helix</keyword>
<feature type="transmembrane region" description="Helical" evidence="1">
    <location>
        <begin position="157"/>
        <end position="189"/>
    </location>
</feature>
<reference evidence="3 4" key="1">
    <citation type="journal article" date="2015" name="Stand. Genomic Sci.">
        <title>Genome sequence and description of the mosquitocidal and heavy metal tolerant strain Lysinibacillus sphaericus CBAM5.</title>
        <authorList>
            <person name="Pena-Montenegro T.D."/>
            <person name="Lozano L."/>
            <person name="Dussan J."/>
        </authorList>
    </citation>
    <scope>NUCLEOTIDE SEQUENCE [LARGE SCALE GENOMIC DNA]</scope>
    <source>
        <strain evidence="3">CBAM5</strain>
    </source>
</reference>
<keyword evidence="3" id="KW-0378">Hydrolase</keyword>